<evidence type="ECO:0000313" key="12">
    <source>
        <dbReference type="Proteomes" id="UP000468388"/>
    </source>
</evidence>
<evidence type="ECO:0000256" key="2">
    <source>
        <dbReference type="ARBA" id="ARBA00012438"/>
    </source>
</evidence>
<dbReference type="Gene3D" id="3.30.450.20">
    <property type="entry name" value="PAS domain"/>
    <property type="match status" value="1"/>
</dbReference>
<dbReference type="InterPro" id="IPR050736">
    <property type="entry name" value="Sensor_HK_Regulatory"/>
</dbReference>
<dbReference type="SUPFAM" id="SSF55874">
    <property type="entry name" value="ATPase domain of HSP90 chaperone/DNA topoisomerase II/histidine kinase"/>
    <property type="match status" value="1"/>
</dbReference>
<dbReference type="PROSITE" id="PS50112">
    <property type="entry name" value="PAS"/>
    <property type="match status" value="1"/>
</dbReference>
<dbReference type="InterPro" id="IPR003594">
    <property type="entry name" value="HATPase_dom"/>
</dbReference>
<feature type="domain" description="Histidine kinase" evidence="8">
    <location>
        <begin position="192"/>
        <end position="407"/>
    </location>
</feature>
<dbReference type="RefSeq" id="WP_157301639.1">
    <property type="nucleotide sequence ID" value="NZ_BAAAZB010000004.1"/>
</dbReference>
<evidence type="ECO:0000256" key="7">
    <source>
        <dbReference type="SAM" id="Coils"/>
    </source>
</evidence>
<dbReference type="FunFam" id="3.30.565.10:FF:000006">
    <property type="entry name" value="Sensor histidine kinase WalK"/>
    <property type="match status" value="1"/>
</dbReference>
<evidence type="ECO:0000256" key="4">
    <source>
        <dbReference type="ARBA" id="ARBA00022679"/>
    </source>
</evidence>
<name>A0A6N8JCU7_9BACT</name>
<dbReference type="InterPro" id="IPR000700">
    <property type="entry name" value="PAS-assoc_C"/>
</dbReference>
<dbReference type="AlphaFoldDB" id="A0A6N8JCU7"/>
<dbReference type="InterPro" id="IPR004358">
    <property type="entry name" value="Sig_transdc_His_kin-like_C"/>
</dbReference>
<dbReference type="Pfam" id="PF00512">
    <property type="entry name" value="HisKA"/>
    <property type="match status" value="1"/>
</dbReference>
<dbReference type="CDD" id="cd00130">
    <property type="entry name" value="PAS"/>
    <property type="match status" value="1"/>
</dbReference>
<proteinExistence type="predicted"/>
<dbReference type="InterPro" id="IPR003661">
    <property type="entry name" value="HisK_dim/P_dom"/>
</dbReference>
<keyword evidence="7" id="KW-0175">Coiled coil</keyword>
<sequence>MKDFEASKEIGFDALFNGASIGIIITDEESRILQANSFLLKLFGYPPEEIIGRHVEVLMPSRFREKHVHHRTDYQQHPRSRVMGAGLNLFGTRRDGTEFPVEVSLGPYTSEGRRYVIAFVSDITNRIAAEDDLKKLNAELEEKVTERTSSLNQIVLQLEEQMREIEAKDQELRIALDKEKQLNELKSRFVSLASHEFRTPLSAILSSTFLISKYAQNGDLQQQEKHLKKISTSVNLLTDILNDFLSVGKIEEGRVEVRYVVFNICDYLKNIVEEMNSLLKHKQEVRYVHEGEQEIELDPSLLRHIMTNLISNAIKFSPEESSIHIDTKYESGSLVLKVKDHGMGIPPEDQPQLFGRFFRAANVTYIQGTGLGLHIIGKYVELMGGNITVESELNKGTTFIIVFNSENRAG</sequence>
<dbReference type="InterPro" id="IPR005467">
    <property type="entry name" value="His_kinase_dom"/>
</dbReference>
<dbReference type="PRINTS" id="PR00344">
    <property type="entry name" value="BCTRLSENSOR"/>
</dbReference>
<dbReference type="Gene3D" id="3.30.565.10">
    <property type="entry name" value="Histidine kinase-like ATPase, C-terminal domain"/>
    <property type="match status" value="1"/>
</dbReference>
<comment type="caution">
    <text evidence="11">The sequence shown here is derived from an EMBL/GenBank/DDBJ whole genome shotgun (WGS) entry which is preliminary data.</text>
</comment>
<dbReference type="Pfam" id="PF13426">
    <property type="entry name" value="PAS_9"/>
    <property type="match status" value="1"/>
</dbReference>
<evidence type="ECO:0000259" key="10">
    <source>
        <dbReference type="PROSITE" id="PS50113"/>
    </source>
</evidence>
<organism evidence="11 12">
    <name type="scientific">Chitinophaga oryziterrae</name>
    <dbReference type="NCBI Taxonomy" id="1031224"/>
    <lineage>
        <taxon>Bacteria</taxon>
        <taxon>Pseudomonadati</taxon>
        <taxon>Bacteroidota</taxon>
        <taxon>Chitinophagia</taxon>
        <taxon>Chitinophagales</taxon>
        <taxon>Chitinophagaceae</taxon>
        <taxon>Chitinophaga</taxon>
    </lineage>
</organism>
<feature type="coiled-coil region" evidence="7">
    <location>
        <begin position="126"/>
        <end position="182"/>
    </location>
</feature>
<accession>A0A6N8JCU7</accession>
<dbReference type="SUPFAM" id="SSF55785">
    <property type="entry name" value="PYP-like sensor domain (PAS domain)"/>
    <property type="match status" value="1"/>
</dbReference>
<comment type="catalytic activity">
    <reaction evidence="1">
        <text>ATP + protein L-histidine = ADP + protein N-phospho-L-histidine.</text>
        <dbReference type="EC" id="2.7.13.3"/>
    </reaction>
</comment>
<dbReference type="PANTHER" id="PTHR43711">
    <property type="entry name" value="TWO-COMPONENT HISTIDINE KINASE"/>
    <property type="match status" value="1"/>
</dbReference>
<keyword evidence="3" id="KW-0597">Phosphoprotein</keyword>
<keyword evidence="6" id="KW-0902">Two-component regulatory system</keyword>
<keyword evidence="5" id="KW-0418">Kinase</keyword>
<feature type="domain" description="PAS" evidence="9">
    <location>
        <begin position="8"/>
        <end position="61"/>
    </location>
</feature>
<dbReference type="SMART" id="SM00388">
    <property type="entry name" value="HisKA"/>
    <property type="match status" value="1"/>
</dbReference>
<dbReference type="SUPFAM" id="SSF47384">
    <property type="entry name" value="Homodimeric domain of signal transducing histidine kinase"/>
    <property type="match status" value="1"/>
</dbReference>
<dbReference type="CDD" id="cd00075">
    <property type="entry name" value="HATPase"/>
    <property type="match status" value="1"/>
</dbReference>
<dbReference type="OrthoDB" id="9808408at2"/>
<dbReference type="PANTHER" id="PTHR43711:SF26">
    <property type="entry name" value="SENSOR HISTIDINE KINASE RCSC"/>
    <property type="match status" value="1"/>
</dbReference>
<dbReference type="InterPro" id="IPR036097">
    <property type="entry name" value="HisK_dim/P_sf"/>
</dbReference>
<evidence type="ECO:0000256" key="6">
    <source>
        <dbReference type="ARBA" id="ARBA00023012"/>
    </source>
</evidence>
<gene>
    <name evidence="11" type="ORF">GO495_20705</name>
</gene>
<dbReference type="Proteomes" id="UP000468388">
    <property type="component" value="Unassembled WGS sequence"/>
</dbReference>
<dbReference type="PROSITE" id="PS50113">
    <property type="entry name" value="PAC"/>
    <property type="match status" value="1"/>
</dbReference>
<evidence type="ECO:0000256" key="5">
    <source>
        <dbReference type="ARBA" id="ARBA00022777"/>
    </source>
</evidence>
<dbReference type="InterPro" id="IPR036890">
    <property type="entry name" value="HATPase_C_sf"/>
</dbReference>
<dbReference type="Gene3D" id="1.10.287.130">
    <property type="match status" value="1"/>
</dbReference>
<dbReference type="GO" id="GO:0000155">
    <property type="term" value="F:phosphorelay sensor kinase activity"/>
    <property type="evidence" value="ECO:0007669"/>
    <property type="project" value="InterPro"/>
</dbReference>
<dbReference type="InterPro" id="IPR035965">
    <property type="entry name" value="PAS-like_dom_sf"/>
</dbReference>
<evidence type="ECO:0000259" key="8">
    <source>
        <dbReference type="PROSITE" id="PS50109"/>
    </source>
</evidence>
<dbReference type="SMART" id="SM00387">
    <property type="entry name" value="HATPase_c"/>
    <property type="match status" value="1"/>
</dbReference>
<reference evidence="11 12" key="1">
    <citation type="submission" date="2019-12" db="EMBL/GenBank/DDBJ databases">
        <title>The draft genomic sequence of strain Chitinophaga oryziterrae JCM 16595.</title>
        <authorList>
            <person name="Zhang X."/>
        </authorList>
    </citation>
    <scope>NUCLEOTIDE SEQUENCE [LARGE SCALE GENOMIC DNA]</scope>
    <source>
        <strain evidence="11 12">JCM 16595</strain>
    </source>
</reference>
<dbReference type="CDD" id="cd00082">
    <property type="entry name" value="HisKA"/>
    <property type="match status" value="1"/>
</dbReference>
<dbReference type="EC" id="2.7.13.3" evidence="2"/>
<dbReference type="Pfam" id="PF02518">
    <property type="entry name" value="HATPase_c"/>
    <property type="match status" value="1"/>
</dbReference>
<evidence type="ECO:0000259" key="9">
    <source>
        <dbReference type="PROSITE" id="PS50112"/>
    </source>
</evidence>
<dbReference type="EMBL" id="WRXO01000006">
    <property type="protein sequence ID" value="MVT43030.1"/>
    <property type="molecule type" value="Genomic_DNA"/>
</dbReference>
<evidence type="ECO:0000313" key="11">
    <source>
        <dbReference type="EMBL" id="MVT43030.1"/>
    </source>
</evidence>
<evidence type="ECO:0000256" key="3">
    <source>
        <dbReference type="ARBA" id="ARBA00022553"/>
    </source>
</evidence>
<keyword evidence="4" id="KW-0808">Transferase</keyword>
<dbReference type="PROSITE" id="PS50109">
    <property type="entry name" value="HIS_KIN"/>
    <property type="match status" value="1"/>
</dbReference>
<protein>
    <recommendedName>
        <fullName evidence="2">histidine kinase</fullName>
        <ecNumber evidence="2">2.7.13.3</ecNumber>
    </recommendedName>
</protein>
<feature type="domain" description="PAC" evidence="10">
    <location>
        <begin position="83"/>
        <end position="135"/>
    </location>
</feature>
<evidence type="ECO:0000256" key="1">
    <source>
        <dbReference type="ARBA" id="ARBA00000085"/>
    </source>
</evidence>
<keyword evidence="12" id="KW-1185">Reference proteome</keyword>
<dbReference type="NCBIfam" id="TIGR00229">
    <property type="entry name" value="sensory_box"/>
    <property type="match status" value="1"/>
</dbReference>
<dbReference type="SMART" id="SM00091">
    <property type="entry name" value="PAS"/>
    <property type="match status" value="1"/>
</dbReference>
<dbReference type="InterPro" id="IPR000014">
    <property type="entry name" value="PAS"/>
</dbReference>